<dbReference type="AlphaFoldDB" id="A0A917Q2U1"/>
<keyword evidence="1" id="KW-0472">Membrane</keyword>
<reference evidence="2" key="1">
    <citation type="journal article" date="2014" name="Int. J. Syst. Evol. Microbiol.">
        <title>Complete genome sequence of Corynebacterium casei LMG S-19264T (=DSM 44701T), isolated from a smear-ripened cheese.</title>
        <authorList>
            <consortium name="US DOE Joint Genome Institute (JGI-PGF)"/>
            <person name="Walter F."/>
            <person name="Albersmeier A."/>
            <person name="Kalinowski J."/>
            <person name="Ruckert C."/>
        </authorList>
    </citation>
    <scope>NUCLEOTIDE SEQUENCE</scope>
    <source>
        <strain evidence="2">JCM 12580</strain>
    </source>
</reference>
<sequence>MNWAIPIGVTIRTFIGFLLLSQSFVQASFGAIGALVAGIVISILIRNKRMP</sequence>
<keyword evidence="3" id="KW-1185">Reference proteome</keyword>
<dbReference type="RefSeq" id="WP_188634391.1">
    <property type="nucleotide sequence ID" value="NZ_BMNQ01000106.1"/>
</dbReference>
<accession>A0A917Q2U1</accession>
<evidence type="ECO:0000313" key="2">
    <source>
        <dbReference type="EMBL" id="GGK09443.1"/>
    </source>
</evidence>
<organism evidence="2 3">
    <name type="scientific">Lentibacillus kapialis</name>
    <dbReference type="NCBI Taxonomy" id="340214"/>
    <lineage>
        <taxon>Bacteria</taxon>
        <taxon>Bacillati</taxon>
        <taxon>Bacillota</taxon>
        <taxon>Bacilli</taxon>
        <taxon>Bacillales</taxon>
        <taxon>Bacillaceae</taxon>
        <taxon>Lentibacillus</taxon>
    </lineage>
</organism>
<keyword evidence="1" id="KW-0812">Transmembrane</keyword>
<feature type="transmembrane region" description="Helical" evidence="1">
    <location>
        <begin position="24"/>
        <end position="45"/>
    </location>
</feature>
<evidence type="ECO:0000256" key="1">
    <source>
        <dbReference type="SAM" id="Phobius"/>
    </source>
</evidence>
<gene>
    <name evidence="2" type="ORF">GCM10007063_34890</name>
</gene>
<evidence type="ECO:0000313" key="3">
    <source>
        <dbReference type="Proteomes" id="UP000658382"/>
    </source>
</evidence>
<dbReference type="Proteomes" id="UP000658382">
    <property type="component" value="Unassembled WGS sequence"/>
</dbReference>
<dbReference type="EMBL" id="BMNQ01000106">
    <property type="protein sequence ID" value="GGK09443.1"/>
    <property type="molecule type" value="Genomic_DNA"/>
</dbReference>
<protein>
    <submittedName>
        <fullName evidence="2">Uncharacterized protein</fullName>
    </submittedName>
</protein>
<keyword evidence="1" id="KW-1133">Transmembrane helix</keyword>
<comment type="caution">
    <text evidence="2">The sequence shown here is derived from an EMBL/GenBank/DDBJ whole genome shotgun (WGS) entry which is preliminary data.</text>
</comment>
<reference evidence="2" key="2">
    <citation type="submission" date="2020-09" db="EMBL/GenBank/DDBJ databases">
        <authorList>
            <person name="Sun Q."/>
            <person name="Ohkuma M."/>
        </authorList>
    </citation>
    <scope>NUCLEOTIDE SEQUENCE</scope>
    <source>
        <strain evidence="2">JCM 12580</strain>
    </source>
</reference>
<proteinExistence type="predicted"/>
<name>A0A917Q2U1_9BACI</name>